<keyword evidence="3" id="KW-1185">Reference proteome</keyword>
<feature type="transmembrane region" description="Helical" evidence="1">
    <location>
        <begin position="16"/>
        <end position="35"/>
    </location>
</feature>
<dbReference type="KEGG" id="acn:ACIS_01047"/>
<dbReference type="STRING" id="574556.ACIS_01047"/>
<keyword evidence="1" id="KW-1133">Transmembrane helix</keyword>
<organism evidence="2 3">
    <name type="scientific">Anaplasma centrale (strain Israel)</name>
    <name type="common">Anaplasma marginale subsp. centrale (strain Israel)</name>
    <dbReference type="NCBI Taxonomy" id="574556"/>
    <lineage>
        <taxon>Bacteria</taxon>
        <taxon>Pseudomonadati</taxon>
        <taxon>Pseudomonadota</taxon>
        <taxon>Alphaproteobacteria</taxon>
        <taxon>Rickettsiales</taxon>
        <taxon>Anaplasmataceae</taxon>
        <taxon>Anaplasma</taxon>
    </lineage>
</organism>
<dbReference type="AlphaFoldDB" id="D1ASS3"/>
<dbReference type="Proteomes" id="UP000000630">
    <property type="component" value="Chromosome"/>
</dbReference>
<accession>D1ASS3</accession>
<reference evidence="2 3" key="1">
    <citation type="journal article" date="2010" name="J. Bacteriol.">
        <title>Complete genome sequence of Anaplasma marginale subsp. centrale.</title>
        <authorList>
            <person name="Herndon D.R."/>
            <person name="Palmer G.H."/>
            <person name="Shkap V."/>
            <person name="Knowles D.P. Jr."/>
            <person name="Brayton K.A."/>
        </authorList>
    </citation>
    <scope>NUCLEOTIDE SEQUENCE [LARGE SCALE GENOMIC DNA]</scope>
    <source>
        <strain evidence="2 3">Israel</strain>
    </source>
</reference>
<evidence type="ECO:0000313" key="3">
    <source>
        <dbReference type="Proteomes" id="UP000000630"/>
    </source>
</evidence>
<evidence type="ECO:0000256" key="1">
    <source>
        <dbReference type="SAM" id="Phobius"/>
    </source>
</evidence>
<gene>
    <name evidence="2" type="ordered locus">ACIS_01047</name>
</gene>
<name>D1ASS3_ANACI</name>
<feature type="transmembrane region" description="Helical" evidence="1">
    <location>
        <begin position="81"/>
        <end position="105"/>
    </location>
</feature>
<dbReference type="HOGENOM" id="CLU_1438337_0_0_5"/>
<dbReference type="OrthoDB" id="9806499at2"/>
<protein>
    <submittedName>
        <fullName evidence="2">Uncharacterized protein</fullName>
    </submittedName>
</protein>
<dbReference type="EMBL" id="CP001759">
    <property type="protein sequence ID" value="ACZ49526.1"/>
    <property type="molecule type" value="Genomic_DNA"/>
</dbReference>
<keyword evidence="1" id="KW-0472">Membrane</keyword>
<feature type="transmembrane region" description="Helical" evidence="1">
    <location>
        <begin position="117"/>
        <end position="136"/>
    </location>
</feature>
<evidence type="ECO:0000313" key="2">
    <source>
        <dbReference type="EMBL" id="ACZ49526.1"/>
    </source>
</evidence>
<sequence length="188" mass="20004">MGSGCTASLMLQMGMLLHLLHATAVFFLVVGNYGLSGSECTKVAVLVLSVLTVAMALLLAMKHDGPRGCIGDRERQPMRSIRYMPMLYDLTSIVLSTVLLCSVPFSGVDFTGELAPGWMPTLCVALCFTLLSLWCTRVVFRALLALAGLCASCLPALNGRSDDLVGDVALWVDRHTSSEVGAPVPLAV</sequence>
<feature type="transmembrane region" description="Helical" evidence="1">
    <location>
        <begin position="41"/>
        <end position="60"/>
    </location>
</feature>
<proteinExistence type="predicted"/>
<keyword evidence="1" id="KW-0812">Transmembrane</keyword>
<dbReference type="RefSeq" id="WP_012880964.1">
    <property type="nucleotide sequence ID" value="NC_013532.1"/>
</dbReference>